<name>A0ABW4TXK5_9SPHN</name>
<keyword evidence="5" id="KW-0460">Magnesium</keyword>
<keyword evidence="6" id="KW-0511">Multifunctional enzyme</keyword>
<keyword evidence="10" id="KW-1185">Reference proteome</keyword>
<keyword evidence="3" id="KW-0547">Nucleotide-binding</keyword>
<evidence type="ECO:0000256" key="5">
    <source>
        <dbReference type="ARBA" id="ARBA00022842"/>
    </source>
</evidence>
<keyword evidence="2 9" id="KW-0548">Nucleotidyltransferase</keyword>
<dbReference type="InterPro" id="IPR043519">
    <property type="entry name" value="NT_sf"/>
</dbReference>
<evidence type="ECO:0000256" key="2">
    <source>
        <dbReference type="ARBA" id="ARBA00022695"/>
    </source>
</evidence>
<feature type="domain" description="PII-uridylyltransferase/Glutamine-synthetase adenylyltransferase" evidence="8">
    <location>
        <begin position="248"/>
        <end position="362"/>
    </location>
</feature>
<comment type="caution">
    <text evidence="9">The sequence shown here is derived from an EMBL/GenBank/DDBJ whole genome shotgun (WGS) entry which is preliminary data.</text>
</comment>
<proteinExistence type="predicted"/>
<protein>
    <submittedName>
        <fullName evidence="9">Bifunctional [glutamine synthetase] adenylyltransferase/[glutamine synthetase]-adenylyl-L-tyrosine phosphorylase</fullName>
        <ecNumber evidence="9">2.7.7.89</ecNumber>
    </submittedName>
</protein>
<reference evidence="10" key="1">
    <citation type="journal article" date="2019" name="Int. J. Syst. Evol. Microbiol.">
        <title>The Global Catalogue of Microorganisms (GCM) 10K type strain sequencing project: providing services to taxonomists for standard genome sequencing and annotation.</title>
        <authorList>
            <consortium name="The Broad Institute Genomics Platform"/>
            <consortium name="The Broad Institute Genome Sequencing Center for Infectious Disease"/>
            <person name="Wu L."/>
            <person name="Ma J."/>
        </authorList>
    </citation>
    <scope>NUCLEOTIDE SEQUENCE [LARGE SCALE GENOMIC DNA]</scope>
    <source>
        <strain evidence="10">CGMCC 1.12702</strain>
    </source>
</reference>
<evidence type="ECO:0000313" key="9">
    <source>
        <dbReference type="EMBL" id="MFD1950257.1"/>
    </source>
</evidence>
<accession>A0ABW4TXK5</accession>
<dbReference type="PANTHER" id="PTHR30621">
    <property type="entry name" value="GLUTAMINE SYNTHETASE ADENYLYLTRANSFERASE"/>
    <property type="match status" value="1"/>
</dbReference>
<dbReference type="SUPFAM" id="SSF81301">
    <property type="entry name" value="Nucleotidyltransferase"/>
    <property type="match status" value="2"/>
</dbReference>
<dbReference type="EMBL" id="JBHUGS010000001">
    <property type="protein sequence ID" value="MFD1950257.1"/>
    <property type="molecule type" value="Genomic_DNA"/>
</dbReference>
<evidence type="ECO:0000256" key="1">
    <source>
        <dbReference type="ARBA" id="ARBA00022679"/>
    </source>
</evidence>
<dbReference type="Pfam" id="PF08335">
    <property type="entry name" value="GlnD_UR_UTase"/>
    <property type="match status" value="1"/>
</dbReference>
<keyword evidence="4" id="KW-0067">ATP-binding</keyword>
<dbReference type="PANTHER" id="PTHR30621:SF0">
    <property type="entry name" value="BIFUNCTIONAL GLUTAMINE SYNTHETASE ADENYLYLTRANSFERASE_ADENYLYL-REMOVING ENZYME"/>
    <property type="match status" value="1"/>
</dbReference>
<dbReference type="SUPFAM" id="SSF81593">
    <property type="entry name" value="Nucleotidyltransferase substrate binding subunit/domain"/>
    <property type="match status" value="2"/>
</dbReference>
<dbReference type="EC" id="2.7.7.89" evidence="9"/>
<gene>
    <name evidence="9" type="ORF">ACFSGX_05690</name>
</gene>
<evidence type="ECO:0000259" key="8">
    <source>
        <dbReference type="Pfam" id="PF08335"/>
    </source>
</evidence>
<evidence type="ECO:0000259" key="7">
    <source>
        <dbReference type="Pfam" id="PF03710"/>
    </source>
</evidence>
<organism evidence="9 10">
    <name type="scientific">Sphingomonas arantia</name>
    <dbReference type="NCBI Taxonomy" id="1460676"/>
    <lineage>
        <taxon>Bacteria</taxon>
        <taxon>Pseudomonadati</taxon>
        <taxon>Pseudomonadota</taxon>
        <taxon>Alphaproteobacteria</taxon>
        <taxon>Sphingomonadales</taxon>
        <taxon>Sphingomonadaceae</taxon>
        <taxon>Sphingomonas</taxon>
    </lineage>
</organism>
<dbReference type="NCBIfam" id="NF008292">
    <property type="entry name" value="PRK11072.1"/>
    <property type="match status" value="1"/>
</dbReference>
<dbReference type="NCBIfam" id="NF010706">
    <property type="entry name" value="PRK14108.1"/>
    <property type="match status" value="1"/>
</dbReference>
<dbReference type="Gene3D" id="1.20.120.330">
    <property type="entry name" value="Nucleotidyltransferases domain 2"/>
    <property type="match status" value="2"/>
</dbReference>
<keyword evidence="1 9" id="KW-0808">Transferase</keyword>
<dbReference type="InterPro" id="IPR005190">
    <property type="entry name" value="GlnE_rpt_dom"/>
</dbReference>
<dbReference type="InterPro" id="IPR013546">
    <property type="entry name" value="PII_UdlTrfase/GS_AdlTrfase"/>
</dbReference>
<feature type="domain" description="Glutamate-ammonia ligase adenylyltransferase repeated" evidence="7">
    <location>
        <begin position="489"/>
        <end position="724"/>
    </location>
</feature>
<dbReference type="Pfam" id="PF03710">
    <property type="entry name" value="GlnE"/>
    <property type="match status" value="2"/>
</dbReference>
<dbReference type="RefSeq" id="WP_380928257.1">
    <property type="nucleotide sequence ID" value="NZ_JBHUGS010000001.1"/>
</dbReference>
<evidence type="ECO:0000313" key="10">
    <source>
        <dbReference type="Proteomes" id="UP001597400"/>
    </source>
</evidence>
<dbReference type="Proteomes" id="UP001597400">
    <property type="component" value="Unassembled WGS sequence"/>
</dbReference>
<dbReference type="CDD" id="cd05401">
    <property type="entry name" value="NT_GlnE_GlnD_like"/>
    <property type="match status" value="2"/>
</dbReference>
<dbReference type="Gene3D" id="3.30.460.10">
    <property type="entry name" value="Beta Polymerase, domain 2"/>
    <property type="match status" value="2"/>
</dbReference>
<evidence type="ECO:0000256" key="6">
    <source>
        <dbReference type="ARBA" id="ARBA00023268"/>
    </source>
</evidence>
<sequence length="879" mass="93790">MMAEAPFLRRLMLARPEVLAATATGSFDTAITAAWEPGESVAEVSRALRRERQAVALAVALGDLSGRLPFEQVVRFLSDFADRAVERALQAIFRERGADAVTGFSVLALGKHGSRELNYSSDIDPILLFDPDTLPRRRSEEPVEAAARVARRLVEMLQTRDANGYVFRVDLRLRPSPEATPPALPVEAAIGYYESSALPWERAAYIRARAAAGDRALGDGFLAAIRPFVWRRGLGFGAVGEIREISRRIRAHYSEGQVFGPGYDMKRGRGGIREIEFFIQIQQLVHGGRDPALRAPATLDALAALAAAGHVGPDEAARLAHGYRAFRTVEHRLQMIEDHQTHSLPTDLAALDAVARLDGLADGVELLDRLRPDVAAVGTIYDSLDPTDGVAFPRAAVAVEDLVARAGYRDAGAVRTRIEGWRAGTPRALRTPAAQAAMEAALPGLIAALGQASGPDAAFARLDRMIGGLPTAIDFFRLVTARPGLGRLVADILSSAPALADQLGRRPALLDVLIDASAFDPPPSVAELAREFGAVEPGADYQQVLDRARARINERRFALGTQIVAGVADPIEVAGGYARVAEGAIGALAGAAVVEFAKAHGTVPGGELLILALGRLGGGALTHASDLDLIYLFTGDHLMESDGAKPLGATTYFNRLAQRVTGALSVATPAGPLYDVDTRLRPSGAQGLLAVSIESFERYQREDAWTWEHMALTRARPVFGSAGAVVALEVVIRGVLSRPRDATTLIADAVRMRGEIALHKPPAGPFDVKLVPGGLVDAEFAVHVLQLRHGIGLDPRLRTAIGDLAAAGLIDGEMAEAHALLTRMLVVMRLVSPESTEPPVAVRPLIAAACRMADWDALIAARDAAQRLIAAEWSRISTV</sequence>
<feature type="domain" description="Glutamate-ammonia ligase adenylyltransferase repeated" evidence="7">
    <location>
        <begin position="2"/>
        <end position="222"/>
    </location>
</feature>
<dbReference type="InterPro" id="IPR023057">
    <property type="entry name" value="GlnE"/>
</dbReference>
<evidence type="ECO:0000256" key="3">
    <source>
        <dbReference type="ARBA" id="ARBA00022741"/>
    </source>
</evidence>
<evidence type="ECO:0000256" key="4">
    <source>
        <dbReference type="ARBA" id="ARBA00022840"/>
    </source>
</evidence>
<dbReference type="GO" id="GO:0047388">
    <property type="term" value="F:[glutamine synthetase]-adenylyl-L-tyrosine phosphorylase activity"/>
    <property type="evidence" value="ECO:0007669"/>
    <property type="project" value="UniProtKB-EC"/>
</dbReference>